<gene>
    <name evidence="6" type="ORF">C2L80_12955</name>
</gene>
<evidence type="ECO:0000256" key="1">
    <source>
        <dbReference type="ARBA" id="ARBA00001974"/>
    </source>
</evidence>
<evidence type="ECO:0000313" key="7">
    <source>
        <dbReference type="Proteomes" id="UP000236488"/>
    </source>
</evidence>
<dbReference type="GO" id="GO:0033765">
    <property type="term" value="F:steroid dehydrogenase activity, acting on the CH-CH group of donors"/>
    <property type="evidence" value="ECO:0007669"/>
    <property type="project" value="UniProtKB-ARBA"/>
</dbReference>
<comment type="cofactor">
    <cofactor evidence="1">
        <name>FAD</name>
        <dbReference type="ChEBI" id="CHEBI:57692"/>
    </cofactor>
</comment>
<evidence type="ECO:0000313" key="6">
    <source>
        <dbReference type="EMBL" id="PNV64250.1"/>
    </source>
</evidence>
<accession>A0A2K2U242</accession>
<protein>
    <recommendedName>
        <fullName evidence="5">FAD-dependent oxidoreductase 2 FAD-binding domain-containing protein</fullName>
    </recommendedName>
</protein>
<dbReference type="GO" id="GO:0008202">
    <property type="term" value="P:steroid metabolic process"/>
    <property type="evidence" value="ECO:0007669"/>
    <property type="project" value="UniProtKB-ARBA"/>
</dbReference>
<dbReference type="SUPFAM" id="SSF51905">
    <property type="entry name" value="FAD/NAD(P)-binding domain"/>
    <property type="match status" value="1"/>
</dbReference>
<keyword evidence="2" id="KW-0285">Flavoprotein</keyword>
<feature type="domain" description="FAD-dependent oxidoreductase 2 FAD-binding" evidence="5">
    <location>
        <begin position="45"/>
        <end position="511"/>
    </location>
</feature>
<dbReference type="InterPro" id="IPR019546">
    <property type="entry name" value="TAT_signal_bac_arc"/>
</dbReference>
<keyword evidence="3" id="KW-0274">FAD</keyword>
<dbReference type="PROSITE" id="PS51318">
    <property type="entry name" value="TAT"/>
    <property type="match status" value="1"/>
</dbReference>
<dbReference type="SUPFAM" id="SSF56425">
    <property type="entry name" value="Succinate dehydrogenase/fumarate reductase flavoprotein, catalytic domain"/>
    <property type="match status" value="1"/>
</dbReference>
<organism evidence="6 7">
    <name type="scientific">Rubneribacter badeniensis</name>
    <dbReference type="NCBI Taxonomy" id="2070688"/>
    <lineage>
        <taxon>Bacteria</taxon>
        <taxon>Bacillati</taxon>
        <taxon>Actinomycetota</taxon>
        <taxon>Coriobacteriia</taxon>
        <taxon>Eggerthellales</taxon>
        <taxon>Eggerthellaceae</taxon>
        <taxon>Rubneribacter</taxon>
    </lineage>
</organism>
<dbReference type="InterPro" id="IPR006311">
    <property type="entry name" value="TAT_signal"/>
</dbReference>
<dbReference type="Proteomes" id="UP000236488">
    <property type="component" value="Unassembled WGS sequence"/>
</dbReference>
<dbReference type="InterPro" id="IPR003953">
    <property type="entry name" value="FAD-dep_OxRdtase_2_FAD-bd"/>
</dbReference>
<evidence type="ECO:0000259" key="5">
    <source>
        <dbReference type="Pfam" id="PF00890"/>
    </source>
</evidence>
<dbReference type="InterPro" id="IPR027477">
    <property type="entry name" value="Succ_DH/fumarate_Rdtase_cat_sf"/>
</dbReference>
<dbReference type="AlphaFoldDB" id="A0A2K2U242"/>
<sequence>MIMELTRRSFLTGAAALGGALGLGALAGCSSSGAEDEGNWDEEADLVVVGGGTGQVAAIAGAAAGMSVILLEARDMVGGAMAFSGGNAWLANTSYSQENGDSYEFAKKYLDHMQMGMDNEELVVAYLNNTQRVVDVLTENGVNIQPLPRNGQYQPNWEGADVIGRSCQVMGDNDGSDVSEAGGSRLNSALSTACSNLGVEVLTKTRGRRLITSRASSDAVPEVIGVVAEDKKGEIRIKANKGVILATGGFEWNEKLVEKYVRVPLKYGLSWPENIGDGLLMVQSVGADLNLMPHTFGMPCFQVHGEYARENGQIMSMAGNAARSNPGSIIVDQNARRFCREDSSYMSINNTFGGYNNFGDEGYAADPAWWICDQLCYDQNGGPTGTCASWGYPVPDIPEEDYVHKADTLEELAEQIGISGDQLVRTVEEYNLHAKDGKDPLFHRGEVGTAGQPAFALQTLEQPPYYAVAINAGCCGTIGGPQLNGNAQVMHVSGEPIKGLYAMGNCAGVGGPGPSYGGEGGTIGPAFVFGVIAVDHMASQSDQSA</sequence>
<proteinExistence type="predicted"/>
<evidence type="ECO:0000256" key="4">
    <source>
        <dbReference type="ARBA" id="ARBA00023002"/>
    </source>
</evidence>
<dbReference type="PANTHER" id="PTHR43400:SF10">
    <property type="entry name" value="3-OXOSTEROID 1-DEHYDROGENASE"/>
    <property type="match status" value="1"/>
</dbReference>
<keyword evidence="4" id="KW-0560">Oxidoreductase</keyword>
<reference evidence="6 7" key="1">
    <citation type="journal article" date="2018" name="Int. J. Syst. Evol. Microbiol.">
        <title>Rubneribacter badeniensis gen. nov., sp. nov. and Enteroscipio rubneri gen. nov., sp. nov., new members of the Eggerthellaceae isolated from human faeces.</title>
        <authorList>
            <person name="Danylec N."/>
            <person name="Gobl A."/>
            <person name="Stoll D.A."/>
            <person name="Hetzer B."/>
            <person name="Kulling S.E."/>
            <person name="Huch M."/>
        </authorList>
    </citation>
    <scope>NUCLEOTIDE SEQUENCE [LARGE SCALE GENOMIC DNA]</scope>
    <source>
        <strain evidence="6 7">ResAG-85</strain>
    </source>
</reference>
<dbReference type="PROSITE" id="PS51257">
    <property type="entry name" value="PROKAR_LIPOPROTEIN"/>
    <property type="match status" value="1"/>
</dbReference>
<dbReference type="RefSeq" id="WP_103263343.1">
    <property type="nucleotide sequence ID" value="NZ_PPEL01000131.1"/>
</dbReference>
<evidence type="ECO:0000256" key="2">
    <source>
        <dbReference type="ARBA" id="ARBA00022630"/>
    </source>
</evidence>
<evidence type="ECO:0000256" key="3">
    <source>
        <dbReference type="ARBA" id="ARBA00022827"/>
    </source>
</evidence>
<dbReference type="Gene3D" id="3.50.50.60">
    <property type="entry name" value="FAD/NAD(P)-binding domain"/>
    <property type="match status" value="2"/>
</dbReference>
<keyword evidence="7" id="KW-1185">Reference proteome</keyword>
<dbReference type="Pfam" id="PF00890">
    <property type="entry name" value="FAD_binding_2"/>
    <property type="match status" value="1"/>
</dbReference>
<dbReference type="NCBIfam" id="TIGR01409">
    <property type="entry name" value="TAT_signal_seq"/>
    <property type="match status" value="1"/>
</dbReference>
<dbReference type="Gene3D" id="3.90.700.10">
    <property type="entry name" value="Succinate dehydrogenase/fumarate reductase flavoprotein, catalytic domain"/>
    <property type="match status" value="1"/>
</dbReference>
<name>A0A2K2U242_9ACTN</name>
<comment type="caution">
    <text evidence="6">The sequence shown here is derived from an EMBL/GenBank/DDBJ whole genome shotgun (WGS) entry which is preliminary data.</text>
</comment>
<dbReference type="InterPro" id="IPR036188">
    <property type="entry name" value="FAD/NAD-bd_sf"/>
</dbReference>
<dbReference type="InterPro" id="IPR050315">
    <property type="entry name" value="FAD-oxidoreductase_2"/>
</dbReference>
<dbReference type="PANTHER" id="PTHR43400">
    <property type="entry name" value="FUMARATE REDUCTASE"/>
    <property type="match status" value="1"/>
</dbReference>
<dbReference type="EMBL" id="PPEL01000131">
    <property type="protein sequence ID" value="PNV64250.1"/>
    <property type="molecule type" value="Genomic_DNA"/>
</dbReference>